<name>A0ABQ8ESK8_BRANA</name>
<feature type="domain" description="Large ribosomal subunit protein eL19" evidence="2">
    <location>
        <begin position="2"/>
        <end position="155"/>
    </location>
</feature>
<evidence type="ECO:0000259" key="2">
    <source>
        <dbReference type="SMART" id="SM01416"/>
    </source>
</evidence>
<dbReference type="Proteomes" id="UP000824890">
    <property type="component" value="Unassembled WGS sequence"/>
</dbReference>
<dbReference type="InterPro" id="IPR039547">
    <property type="entry name" value="Ribosomal_eL19"/>
</dbReference>
<sequence>MMVSLGRRKKVRKEAAATARASAKDAAARAGDPDEEKYRLGYGVAGKGVNLHWYVENKSEYEDRAGGEGEEEEDGGPFVSGQNIIRNMEDGFTIRKPSRIHSRACARSLNEAKRKGCHSGYGKRRTKVLLWIKRMRVSRRFLSKFRETNKIDKHI</sequence>
<dbReference type="PANTHER" id="PTHR10722">
    <property type="entry name" value="60S RIBOSOMAL PROTEIN L19"/>
    <property type="match status" value="1"/>
</dbReference>
<evidence type="ECO:0000256" key="1">
    <source>
        <dbReference type="SAM" id="MobiDB-lite"/>
    </source>
</evidence>
<evidence type="ECO:0000313" key="3">
    <source>
        <dbReference type="EMBL" id="KAH0943566.1"/>
    </source>
</evidence>
<dbReference type="InterPro" id="IPR035970">
    <property type="entry name" value="60S_ribosomal_eL19_sf"/>
</dbReference>
<dbReference type="Gene3D" id="1.10.1200.240">
    <property type="match status" value="1"/>
</dbReference>
<comment type="caution">
    <text evidence="3">The sequence shown here is derived from an EMBL/GenBank/DDBJ whole genome shotgun (WGS) entry which is preliminary data.</text>
</comment>
<protein>
    <recommendedName>
        <fullName evidence="2">Large ribosomal subunit protein eL19 domain-containing protein</fullName>
    </recommendedName>
</protein>
<feature type="compositionally biased region" description="Basic residues" evidence="1">
    <location>
        <begin position="1"/>
        <end position="12"/>
    </location>
</feature>
<gene>
    <name evidence="3" type="ORF">HID58_003203</name>
</gene>
<dbReference type="SUPFAM" id="SSF48140">
    <property type="entry name" value="Ribosomal protein L19 (L19e)"/>
    <property type="match status" value="1"/>
</dbReference>
<dbReference type="EMBL" id="JAGKQM010000001">
    <property type="protein sequence ID" value="KAH0943566.1"/>
    <property type="molecule type" value="Genomic_DNA"/>
</dbReference>
<dbReference type="SMART" id="SM01416">
    <property type="entry name" value="Ribosomal_L19e"/>
    <property type="match status" value="1"/>
</dbReference>
<organism evidence="3 4">
    <name type="scientific">Brassica napus</name>
    <name type="common">Rape</name>
    <dbReference type="NCBI Taxonomy" id="3708"/>
    <lineage>
        <taxon>Eukaryota</taxon>
        <taxon>Viridiplantae</taxon>
        <taxon>Streptophyta</taxon>
        <taxon>Embryophyta</taxon>
        <taxon>Tracheophyta</taxon>
        <taxon>Spermatophyta</taxon>
        <taxon>Magnoliopsida</taxon>
        <taxon>eudicotyledons</taxon>
        <taxon>Gunneridae</taxon>
        <taxon>Pentapetalae</taxon>
        <taxon>rosids</taxon>
        <taxon>malvids</taxon>
        <taxon>Brassicales</taxon>
        <taxon>Brassicaceae</taxon>
        <taxon>Brassiceae</taxon>
        <taxon>Brassica</taxon>
    </lineage>
</organism>
<dbReference type="InterPro" id="IPR057260">
    <property type="entry name" value="Ribosomal_L19e_C"/>
</dbReference>
<keyword evidence="4" id="KW-1185">Reference proteome</keyword>
<feature type="region of interest" description="Disordered" evidence="1">
    <location>
        <begin position="62"/>
        <end position="82"/>
    </location>
</feature>
<proteinExistence type="predicted"/>
<dbReference type="InterPro" id="IPR000196">
    <property type="entry name" value="Ribosomal_eL19_dom"/>
</dbReference>
<dbReference type="Pfam" id="PF25476">
    <property type="entry name" value="Ribosomal_L19e_C"/>
    <property type="match status" value="1"/>
</dbReference>
<accession>A0ABQ8ESK8</accession>
<feature type="region of interest" description="Disordered" evidence="1">
    <location>
        <begin position="1"/>
        <end position="34"/>
    </location>
</feature>
<reference evidence="3 4" key="1">
    <citation type="submission" date="2021-05" db="EMBL/GenBank/DDBJ databases">
        <title>Genome Assembly of Synthetic Allotetraploid Brassica napus Reveals Homoeologous Exchanges between Subgenomes.</title>
        <authorList>
            <person name="Davis J.T."/>
        </authorList>
    </citation>
    <scope>NUCLEOTIDE SEQUENCE [LARGE SCALE GENOMIC DNA]</scope>
    <source>
        <strain evidence="4">cv. Da-Ae</strain>
        <tissue evidence="3">Seedling</tissue>
    </source>
</reference>
<evidence type="ECO:0000313" key="4">
    <source>
        <dbReference type="Proteomes" id="UP000824890"/>
    </source>
</evidence>